<feature type="non-terminal residue" evidence="2">
    <location>
        <position position="207"/>
    </location>
</feature>
<accession>A0A0H2QYX5</accession>
<dbReference type="EMBL" id="KQ086439">
    <property type="protein sequence ID" value="KLO04770.1"/>
    <property type="molecule type" value="Genomic_DNA"/>
</dbReference>
<feature type="compositionally biased region" description="Polar residues" evidence="1">
    <location>
        <begin position="34"/>
        <end position="47"/>
    </location>
</feature>
<dbReference type="Proteomes" id="UP000053477">
    <property type="component" value="Unassembled WGS sequence"/>
</dbReference>
<evidence type="ECO:0000256" key="1">
    <source>
        <dbReference type="SAM" id="MobiDB-lite"/>
    </source>
</evidence>
<organism evidence="2 3">
    <name type="scientific">Schizopora paradoxa</name>
    <dbReference type="NCBI Taxonomy" id="27342"/>
    <lineage>
        <taxon>Eukaryota</taxon>
        <taxon>Fungi</taxon>
        <taxon>Dikarya</taxon>
        <taxon>Basidiomycota</taxon>
        <taxon>Agaricomycotina</taxon>
        <taxon>Agaricomycetes</taxon>
        <taxon>Hymenochaetales</taxon>
        <taxon>Schizoporaceae</taxon>
        <taxon>Schizopora</taxon>
    </lineage>
</organism>
<feature type="compositionally biased region" description="Basic residues" evidence="1">
    <location>
        <begin position="194"/>
        <end position="207"/>
    </location>
</feature>
<feature type="region of interest" description="Disordered" evidence="1">
    <location>
        <begin position="1"/>
        <end position="50"/>
    </location>
</feature>
<feature type="compositionally biased region" description="Basic residues" evidence="1">
    <location>
        <begin position="15"/>
        <end position="27"/>
    </location>
</feature>
<dbReference type="AlphaFoldDB" id="A0A0H2QYX5"/>
<keyword evidence="3" id="KW-1185">Reference proteome</keyword>
<proteinExistence type="predicted"/>
<reference evidence="2 3" key="1">
    <citation type="submission" date="2015-04" db="EMBL/GenBank/DDBJ databases">
        <title>Complete genome sequence of Schizopora paradoxa KUC8140, a cosmopolitan wood degrader in East Asia.</title>
        <authorList>
            <consortium name="DOE Joint Genome Institute"/>
            <person name="Min B."/>
            <person name="Park H."/>
            <person name="Jang Y."/>
            <person name="Kim J.-J."/>
            <person name="Kim K.H."/>
            <person name="Pangilinan J."/>
            <person name="Lipzen A."/>
            <person name="Riley R."/>
            <person name="Grigoriev I.V."/>
            <person name="Spatafora J.W."/>
            <person name="Choi I.-G."/>
        </authorList>
    </citation>
    <scope>NUCLEOTIDE SEQUENCE [LARGE SCALE GENOMIC DNA]</scope>
    <source>
        <strain evidence="2 3">KUC8140</strain>
    </source>
</reference>
<gene>
    <name evidence="2" type="ORF">SCHPADRAFT_911446</name>
</gene>
<evidence type="ECO:0000313" key="3">
    <source>
        <dbReference type="Proteomes" id="UP000053477"/>
    </source>
</evidence>
<dbReference type="InParanoid" id="A0A0H2QYX5"/>
<protein>
    <submittedName>
        <fullName evidence="2">Uncharacterized protein</fullName>
    </submittedName>
</protein>
<feature type="region of interest" description="Disordered" evidence="1">
    <location>
        <begin position="187"/>
        <end position="207"/>
    </location>
</feature>
<feature type="compositionally biased region" description="Low complexity" evidence="1">
    <location>
        <begin position="1"/>
        <end position="14"/>
    </location>
</feature>
<name>A0A0H2QYX5_9AGAM</name>
<evidence type="ECO:0000313" key="2">
    <source>
        <dbReference type="EMBL" id="KLO04770.1"/>
    </source>
</evidence>
<sequence length="207" mass="23038">MTRTTRTTWSTSHHSCSRSRYFSHPRPARAPISKASSQNSTARSHTPTVHIERGRARPYVLQARWTLLGPSIPVSPPFRLPFRCPAVPSIIVVKCEDGMYRTRAISAGSHAFAASSSRRRKLYARHTRSSPSRAQRRSFEATPRADGIYRELASRPISLLRAPSISVGSAGARRASSVVLLRLHSRPLPAHERPMKRKAQTGRIKSG</sequence>